<organism evidence="2">
    <name type="scientific">marine sediment metagenome</name>
    <dbReference type="NCBI Taxonomy" id="412755"/>
    <lineage>
        <taxon>unclassified sequences</taxon>
        <taxon>metagenomes</taxon>
        <taxon>ecological metagenomes</taxon>
    </lineage>
</organism>
<feature type="transmembrane region" description="Helical" evidence="1">
    <location>
        <begin position="16"/>
        <end position="36"/>
    </location>
</feature>
<accession>A0A0F9CLC6</accession>
<name>A0A0F9CLC6_9ZZZZ</name>
<reference evidence="2" key="1">
    <citation type="journal article" date="2015" name="Nature">
        <title>Complex archaea that bridge the gap between prokaryotes and eukaryotes.</title>
        <authorList>
            <person name="Spang A."/>
            <person name="Saw J.H."/>
            <person name="Jorgensen S.L."/>
            <person name="Zaremba-Niedzwiedzka K."/>
            <person name="Martijn J."/>
            <person name="Lind A.E."/>
            <person name="van Eijk R."/>
            <person name="Schleper C."/>
            <person name="Guy L."/>
            <person name="Ettema T.J."/>
        </authorList>
    </citation>
    <scope>NUCLEOTIDE SEQUENCE</scope>
</reference>
<dbReference type="AlphaFoldDB" id="A0A0F9CLC6"/>
<proteinExistence type="predicted"/>
<feature type="non-terminal residue" evidence="2">
    <location>
        <position position="83"/>
    </location>
</feature>
<keyword evidence="1" id="KW-1133">Transmembrane helix</keyword>
<comment type="caution">
    <text evidence="2">The sequence shown here is derived from an EMBL/GenBank/DDBJ whole genome shotgun (WGS) entry which is preliminary data.</text>
</comment>
<sequence>MENIHKKHRITLRQKAIASIFLIYALLTSSFLYFTVINQHRIAEEEMIDVARAKASLISSAISESILQKDKTFLQGFVKHVPG</sequence>
<evidence type="ECO:0000313" key="2">
    <source>
        <dbReference type="EMBL" id="KKK97421.1"/>
    </source>
</evidence>
<dbReference type="EMBL" id="LAZR01046060">
    <property type="protein sequence ID" value="KKK97421.1"/>
    <property type="molecule type" value="Genomic_DNA"/>
</dbReference>
<protein>
    <submittedName>
        <fullName evidence="2">Uncharacterized protein</fullName>
    </submittedName>
</protein>
<evidence type="ECO:0000256" key="1">
    <source>
        <dbReference type="SAM" id="Phobius"/>
    </source>
</evidence>
<keyword evidence="1" id="KW-0472">Membrane</keyword>
<keyword evidence="1" id="KW-0812">Transmembrane</keyword>
<gene>
    <name evidence="2" type="ORF">LCGC14_2652930</name>
</gene>